<sequence length="73" mass="8991">MAKYLMVKYEIRNAKYETNSNDKMIVTIQRNLLNYRRSERNCVPKQILHYVQYKVWERAMYRLPSIVTDNLKF</sequence>
<dbReference type="AlphaFoldDB" id="Q1Q1L6"/>
<accession>Q1Q1L6</accession>
<reference evidence="1" key="1">
    <citation type="journal article" date="2006" name="Nature">
        <title>Deciphering the evolution and metabolism of an anammox bacterium from a community genome.</title>
        <authorList>
            <person name="Strous M."/>
            <person name="Pelletier E."/>
            <person name="Mangenot S."/>
            <person name="Rattei T."/>
            <person name="Lehner A."/>
            <person name="Taylor M.W."/>
            <person name="Horn M."/>
            <person name="Daims H."/>
            <person name="Bartol-Mavel D."/>
            <person name="Wincker P."/>
            <person name="Barbe V."/>
            <person name="Fonknechten N."/>
            <person name="Vallenet D."/>
            <person name="Segurens B."/>
            <person name="Schenowitz-Truong C."/>
            <person name="Medigue C."/>
            <person name="Collingro A."/>
            <person name="Snel B."/>
            <person name="Dutilh B.E."/>
            <person name="OpDenCamp H.J.M."/>
            <person name="vanDerDrift C."/>
            <person name="Cirpus I."/>
            <person name="vanDePas-Schoonen K.T."/>
            <person name="Harhangi H.R."/>
            <person name="vanNiftrik L."/>
            <person name="Schmid M."/>
            <person name="Keltjens J."/>
            <person name="vanDeVossenberg J."/>
            <person name="Kartal B."/>
            <person name="Meier H."/>
            <person name="Frishman D."/>
            <person name="Huynen M.A."/>
            <person name="Mewes H."/>
            <person name="Weissenbach J."/>
            <person name="Jetten M.S.M."/>
            <person name="Wagner M."/>
            <person name="LePaslier D."/>
        </authorList>
    </citation>
    <scope>NUCLEOTIDE SEQUENCE</scope>
</reference>
<gene>
    <name evidence="1" type="ORF">kuste3135</name>
</gene>
<name>Q1Q1L6_KUEST</name>
<evidence type="ECO:0000313" key="1">
    <source>
        <dbReference type="EMBL" id="CAJ73892.1"/>
    </source>
</evidence>
<organism evidence="1">
    <name type="scientific">Kuenenia stuttgartiensis</name>
    <dbReference type="NCBI Taxonomy" id="174633"/>
    <lineage>
        <taxon>Bacteria</taxon>
        <taxon>Pseudomonadati</taxon>
        <taxon>Planctomycetota</taxon>
        <taxon>Candidatus Brocadiia</taxon>
        <taxon>Candidatus Brocadiales</taxon>
        <taxon>Candidatus Brocadiaceae</taxon>
        <taxon>Candidatus Kuenenia</taxon>
    </lineage>
</organism>
<proteinExistence type="predicted"/>
<dbReference type="EMBL" id="CT573071">
    <property type="protein sequence ID" value="CAJ73892.1"/>
    <property type="molecule type" value="Genomic_DNA"/>
</dbReference>
<protein>
    <submittedName>
        <fullName evidence="1">Uncharacterized protein</fullName>
    </submittedName>
</protein>
<reference evidence="1" key="2">
    <citation type="submission" date="2006-01" db="EMBL/GenBank/DDBJ databases">
        <authorList>
            <person name="Genoscope"/>
        </authorList>
    </citation>
    <scope>NUCLEOTIDE SEQUENCE</scope>
</reference>